<evidence type="ECO:0008006" key="4">
    <source>
        <dbReference type="Google" id="ProtNLM"/>
    </source>
</evidence>
<protein>
    <recommendedName>
        <fullName evidence="4">Ubiquitin-like protease family profile domain-containing protein</fullName>
    </recommendedName>
</protein>
<dbReference type="Gene3D" id="3.40.395.10">
    <property type="entry name" value="Adenoviral Proteinase, Chain A"/>
    <property type="match status" value="1"/>
</dbReference>
<sequence>MNVQTFQDYEAPIAKQQTTNVEHEEHSNDQEKEKDVIDFIPEQYRDMVRIILEDGSSIRVWAAEDLDCFVFDDDFRVLVLDETLTTGANQIANDINTFMVEGTVRITNKVRIVTNTPQQHPEYVDCGVIVCYLMNRISRNKEIDPKLSREQCTRFRAKMAVKLLTDKPRSWSLEDNEDAVFDI</sequence>
<gene>
    <name evidence="2" type="ORF">RHGRI_031905</name>
</gene>
<dbReference type="SUPFAM" id="SSF54001">
    <property type="entry name" value="Cysteine proteinases"/>
    <property type="match status" value="1"/>
</dbReference>
<dbReference type="EMBL" id="JACTNZ010000011">
    <property type="protein sequence ID" value="KAG5525402.1"/>
    <property type="molecule type" value="Genomic_DNA"/>
</dbReference>
<evidence type="ECO:0000313" key="2">
    <source>
        <dbReference type="EMBL" id="KAG5525402.1"/>
    </source>
</evidence>
<feature type="compositionally biased region" description="Basic and acidic residues" evidence="1">
    <location>
        <begin position="21"/>
        <end position="32"/>
    </location>
</feature>
<evidence type="ECO:0000256" key="1">
    <source>
        <dbReference type="SAM" id="MobiDB-lite"/>
    </source>
</evidence>
<evidence type="ECO:0000313" key="3">
    <source>
        <dbReference type="Proteomes" id="UP000823749"/>
    </source>
</evidence>
<comment type="caution">
    <text evidence="2">The sequence shown here is derived from an EMBL/GenBank/DDBJ whole genome shotgun (WGS) entry which is preliminary data.</text>
</comment>
<dbReference type="InterPro" id="IPR038765">
    <property type="entry name" value="Papain-like_cys_pep_sf"/>
</dbReference>
<proteinExistence type="predicted"/>
<feature type="region of interest" description="Disordered" evidence="1">
    <location>
        <begin position="13"/>
        <end position="32"/>
    </location>
</feature>
<organism evidence="2 3">
    <name type="scientific">Rhododendron griersonianum</name>
    <dbReference type="NCBI Taxonomy" id="479676"/>
    <lineage>
        <taxon>Eukaryota</taxon>
        <taxon>Viridiplantae</taxon>
        <taxon>Streptophyta</taxon>
        <taxon>Embryophyta</taxon>
        <taxon>Tracheophyta</taxon>
        <taxon>Spermatophyta</taxon>
        <taxon>Magnoliopsida</taxon>
        <taxon>eudicotyledons</taxon>
        <taxon>Gunneridae</taxon>
        <taxon>Pentapetalae</taxon>
        <taxon>asterids</taxon>
        <taxon>Ericales</taxon>
        <taxon>Ericaceae</taxon>
        <taxon>Ericoideae</taxon>
        <taxon>Rhodoreae</taxon>
        <taxon>Rhododendron</taxon>
    </lineage>
</organism>
<reference evidence="2" key="1">
    <citation type="submission" date="2020-08" db="EMBL/GenBank/DDBJ databases">
        <title>Plant Genome Project.</title>
        <authorList>
            <person name="Zhang R.-G."/>
        </authorList>
    </citation>
    <scope>NUCLEOTIDE SEQUENCE</scope>
    <source>
        <strain evidence="2">WSP0</strain>
        <tissue evidence="2">Leaf</tissue>
    </source>
</reference>
<dbReference type="Proteomes" id="UP000823749">
    <property type="component" value="Chromosome 11"/>
</dbReference>
<dbReference type="AlphaFoldDB" id="A0AAV6I9L4"/>
<name>A0AAV6I9L4_9ERIC</name>
<keyword evidence="3" id="KW-1185">Reference proteome</keyword>
<accession>A0AAV6I9L4</accession>